<protein>
    <submittedName>
        <fullName evidence="2">Molecular chaperone Tir</fullName>
    </submittedName>
</protein>
<dbReference type="Pfam" id="PF13374">
    <property type="entry name" value="TPR_10"/>
    <property type="match status" value="4"/>
</dbReference>
<dbReference type="InterPro" id="IPR004027">
    <property type="entry name" value="SEC_C_motif"/>
</dbReference>
<dbReference type="InterPro" id="IPR027417">
    <property type="entry name" value="P-loop_NTPase"/>
</dbReference>
<dbReference type="Pfam" id="PF02810">
    <property type="entry name" value="SEC-C"/>
    <property type="match status" value="1"/>
</dbReference>
<dbReference type="PANTHER" id="PTHR19959:SF119">
    <property type="entry name" value="FUNGAL LIPASE-LIKE DOMAIN-CONTAINING PROTEIN"/>
    <property type="match status" value="1"/>
</dbReference>
<evidence type="ECO:0000313" key="2">
    <source>
        <dbReference type="EMBL" id="GIH44245.1"/>
    </source>
</evidence>
<keyword evidence="3" id="KW-1185">Reference proteome</keyword>
<dbReference type="SUPFAM" id="SSF103642">
    <property type="entry name" value="Sec-C motif"/>
    <property type="match status" value="1"/>
</dbReference>
<sequence>MSGSRIGGHNIQIGTVGGDVLIALDRPAYRLEMLQDTPEARLPRSRRGPSYLLDVQRQVVPYRPRPDEEQALKKWRDDSAVPVSVVLLHGPGGQGKTRLAAQFASISHADGWAVAQAVEKTPRLRDGTGAVELDRGQPLLVVADYAERWHPSVLAQMIDGLAWDLPGRTIRLLLLARPGEGLWRSLCAQLDRTPADLADPIALGDFAGSADREQAYQQAAAAFAVHLEHAGPLPVPPADLDHPDYASALTLHMAALAALYADQRDAPGPDRAGLSDYLINHEMRYWQATAPGFASPSVIERMVFLSTLFGPLEDLDQARALLLLAHLADGPAQAGLLVDVHHRLYPPATVTRPDQVPARSTGRIDHAATGGFLLPLLPDRFGEDFVAALLRHHASEAVQTLVTLTATGDTLAEKGNTPQGLSPAALRRCLIVLTAAAARHPQARTLLLELLDQRPELARHATADLIDLVIDHAGHHLAARFYDALPAYSTDLLQAARDLARHLLHTLPADAPPAERAYRVAALGMRLAEAGDRRGALEPAREAVGLYRRLAEAEPAAYLPFLAASLTDLSMRLSAVGDKRGALEPSQEAVGLFQWLAEAEPAAYLPFLAGSLNSLAIRLAEVGDKRGALEPAREAVGIRRRLAEADPAAYLPDLAAILNNLGIFLSAAGDERGTLEVSREAVEIRRRLAEADPAAYLPALAASLNNLGMQLFEAGDERGALEVLREAVEIRRRLAEADPVAYLFDLAGSLNNLGMQLLGAGDERGALEASREAVELWRRLAEAEPAACLPDLAGSLLGYAWVCDATGTDLPGGLSAAEEAIRYYRRLADELPAAFHELLGGAQTAAAKIRARLMTPVIRRDDIGDLDRNAPCPCGSGKKYKRCHGTTGDAAAAPDDEAKS</sequence>
<dbReference type="InterPro" id="IPR019734">
    <property type="entry name" value="TPR_rpt"/>
</dbReference>
<dbReference type="SMART" id="SM00028">
    <property type="entry name" value="TPR"/>
    <property type="match status" value="3"/>
</dbReference>
<dbReference type="Proteomes" id="UP000603904">
    <property type="component" value="Unassembled WGS sequence"/>
</dbReference>
<comment type="caution">
    <text evidence="2">The sequence shown here is derived from an EMBL/GenBank/DDBJ whole genome shotgun (WGS) entry which is preliminary data.</text>
</comment>
<accession>A0ABQ4GB14</accession>
<gene>
    <name evidence="2" type="ORF">Mco01_72450</name>
</gene>
<dbReference type="SUPFAM" id="SSF48452">
    <property type="entry name" value="TPR-like"/>
    <property type="match status" value="2"/>
</dbReference>
<reference evidence="2 3" key="1">
    <citation type="submission" date="2021-01" db="EMBL/GenBank/DDBJ databases">
        <title>Whole genome shotgun sequence of Microbispora corallina NBRC 16416.</title>
        <authorList>
            <person name="Komaki H."/>
            <person name="Tamura T."/>
        </authorList>
    </citation>
    <scope>NUCLEOTIDE SEQUENCE [LARGE SCALE GENOMIC DNA]</scope>
    <source>
        <strain evidence="2 3">NBRC 16416</strain>
    </source>
</reference>
<dbReference type="SUPFAM" id="SSF52540">
    <property type="entry name" value="P-loop containing nucleoside triphosphate hydrolases"/>
    <property type="match status" value="2"/>
</dbReference>
<dbReference type="Gene3D" id="1.25.40.10">
    <property type="entry name" value="Tetratricopeptide repeat domain"/>
    <property type="match status" value="2"/>
</dbReference>
<feature type="region of interest" description="Disordered" evidence="1">
    <location>
        <begin position="878"/>
        <end position="900"/>
    </location>
</feature>
<dbReference type="PANTHER" id="PTHR19959">
    <property type="entry name" value="KINESIN LIGHT CHAIN"/>
    <property type="match status" value="1"/>
</dbReference>
<dbReference type="Gene3D" id="3.10.450.50">
    <property type="match status" value="1"/>
</dbReference>
<proteinExistence type="predicted"/>
<dbReference type="EMBL" id="BOOC01000054">
    <property type="protein sequence ID" value="GIH44245.1"/>
    <property type="molecule type" value="Genomic_DNA"/>
</dbReference>
<evidence type="ECO:0000313" key="3">
    <source>
        <dbReference type="Proteomes" id="UP000603904"/>
    </source>
</evidence>
<organism evidence="2 3">
    <name type="scientific">Microbispora corallina</name>
    <dbReference type="NCBI Taxonomy" id="83302"/>
    <lineage>
        <taxon>Bacteria</taxon>
        <taxon>Bacillati</taxon>
        <taxon>Actinomycetota</taxon>
        <taxon>Actinomycetes</taxon>
        <taxon>Streptosporangiales</taxon>
        <taxon>Streptosporangiaceae</taxon>
        <taxon>Microbispora</taxon>
    </lineage>
</organism>
<evidence type="ECO:0000256" key="1">
    <source>
        <dbReference type="SAM" id="MobiDB-lite"/>
    </source>
</evidence>
<dbReference type="InterPro" id="IPR011990">
    <property type="entry name" value="TPR-like_helical_dom_sf"/>
</dbReference>
<name>A0ABQ4GB14_9ACTN</name>
<dbReference type="Gene3D" id="3.40.50.300">
    <property type="entry name" value="P-loop containing nucleotide triphosphate hydrolases"/>
    <property type="match status" value="1"/>
</dbReference>